<gene>
    <name evidence="1" type="ORF">GALL_207710</name>
</gene>
<name>A0A1J5RNA8_9ZZZZ</name>
<dbReference type="EMBL" id="MLJW01000136">
    <property type="protein sequence ID" value="OIQ97217.1"/>
    <property type="molecule type" value="Genomic_DNA"/>
</dbReference>
<protein>
    <submittedName>
        <fullName evidence="1">Uncharacterized protein</fullName>
    </submittedName>
</protein>
<comment type="caution">
    <text evidence="1">The sequence shown here is derived from an EMBL/GenBank/DDBJ whole genome shotgun (WGS) entry which is preliminary data.</text>
</comment>
<evidence type="ECO:0000313" key="1">
    <source>
        <dbReference type="EMBL" id="OIQ97217.1"/>
    </source>
</evidence>
<organism evidence="1">
    <name type="scientific">mine drainage metagenome</name>
    <dbReference type="NCBI Taxonomy" id="410659"/>
    <lineage>
        <taxon>unclassified sequences</taxon>
        <taxon>metagenomes</taxon>
        <taxon>ecological metagenomes</taxon>
    </lineage>
</organism>
<reference evidence="1" key="1">
    <citation type="submission" date="2016-10" db="EMBL/GenBank/DDBJ databases">
        <title>Sequence of Gallionella enrichment culture.</title>
        <authorList>
            <person name="Poehlein A."/>
            <person name="Muehling M."/>
            <person name="Daniel R."/>
        </authorList>
    </citation>
    <scope>NUCLEOTIDE SEQUENCE</scope>
</reference>
<dbReference type="AlphaFoldDB" id="A0A1J5RNA8"/>
<proteinExistence type="predicted"/>
<sequence>MARKTATIVIEAEGRDRGKQFLLREMPASQAEKWAFRALLALARAGIDLPDDPAEAGLPEIARIGLAALGGMAFDDAEPLMDEMMACVQAVPDPSRPAIRRPLIEDDIEEVSTRLVLRREVFQLHVGFSIPAAPWP</sequence>
<accession>A0A1J5RNA8</accession>